<dbReference type="InterPro" id="IPR013325">
    <property type="entry name" value="RNA_pol_sigma_r2"/>
</dbReference>
<reference evidence="7" key="1">
    <citation type="submission" date="2023-06" db="EMBL/GenBank/DDBJ databases">
        <title>SYSU T00b26.</title>
        <authorList>
            <person name="Gao L."/>
            <person name="Fang B.-Z."/>
            <person name="Li W.-J."/>
        </authorList>
    </citation>
    <scope>NUCLEOTIDE SEQUENCE</scope>
    <source>
        <strain evidence="7">SYSU T00b26</strain>
    </source>
</reference>
<keyword evidence="3" id="KW-0731">Sigma factor</keyword>
<dbReference type="Gene3D" id="1.10.1740.10">
    <property type="match status" value="1"/>
</dbReference>
<dbReference type="CDD" id="cd06171">
    <property type="entry name" value="Sigma70_r4"/>
    <property type="match status" value="1"/>
</dbReference>
<evidence type="ECO:0000256" key="3">
    <source>
        <dbReference type="ARBA" id="ARBA00023082"/>
    </source>
</evidence>
<protein>
    <submittedName>
        <fullName evidence="7">RNA polymerase sigma factor</fullName>
    </submittedName>
</protein>
<dbReference type="EMBL" id="JAUHPV010000012">
    <property type="protein sequence ID" value="MDN4474182.1"/>
    <property type="molecule type" value="Genomic_DNA"/>
</dbReference>
<dbReference type="Pfam" id="PF04542">
    <property type="entry name" value="Sigma70_r2"/>
    <property type="match status" value="1"/>
</dbReference>
<dbReference type="Gene3D" id="1.10.10.10">
    <property type="entry name" value="Winged helix-like DNA-binding domain superfamily/Winged helix DNA-binding domain"/>
    <property type="match status" value="1"/>
</dbReference>
<dbReference type="Pfam" id="PF08281">
    <property type="entry name" value="Sigma70_r4_2"/>
    <property type="match status" value="1"/>
</dbReference>
<dbReference type="InterPro" id="IPR039425">
    <property type="entry name" value="RNA_pol_sigma-70-like"/>
</dbReference>
<dbReference type="InterPro" id="IPR007627">
    <property type="entry name" value="RNA_pol_sigma70_r2"/>
</dbReference>
<gene>
    <name evidence="7" type="ORF">QQX04_14365</name>
</gene>
<feature type="domain" description="RNA polymerase sigma-70 region 2" evidence="5">
    <location>
        <begin position="24"/>
        <end position="91"/>
    </location>
</feature>
<dbReference type="InterPro" id="IPR014284">
    <property type="entry name" value="RNA_pol_sigma-70_dom"/>
</dbReference>
<evidence type="ECO:0000256" key="2">
    <source>
        <dbReference type="ARBA" id="ARBA00023015"/>
    </source>
</evidence>
<feature type="domain" description="RNA polymerase sigma factor 70 region 4 type 2" evidence="6">
    <location>
        <begin position="125"/>
        <end position="174"/>
    </location>
</feature>
<evidence type="ECO:0000313" key="8">
    <source>
        <dbReference type="Proteomes" id="UP001172738"/>
    </source>
</evidence>
<sequence>MALGDYFDSVLAAARTGAAWAWESLYRDLAGNVGGYLRSRGAPDVEDLVSETFLSVAKDIHRFEGDESDFRSWVFTIAHRRMQDAFRKRGREVRTMDGDTAMEVAETHWLGDTESDAMNAMSLIEVESLISHLSEAQRDVLMLRVVGDLSVAEAAQALGRSEGAVKAIQSRALKVLRKKLADGASPFDGRER</sequence>
<dbReference type="RefSeq" id="WP_301130386.1">
    <property type="nucleotide sequence ID" value="NZ_JAUHPV010000012.1"/>
</dbReference>
<organism evidence="7 8">
    <name type="scientific">Demequina zhanjiangensis</name>
    <dbReference type="NCBI Taxonomy" id="3051659"/>
    <lineage>
        <taxon>Bacteria</taxon>
        <taxon>Bacillati</taxon>
        <taxon>Actinomycetota</taxon>
        <taxon>Actinomycetes</taxon>
        <taxon>Micrococcales</taxon>
        <taxon>Demequinaceae</taxon>
        <taxon>Demequina</taxon>
    </lineage>
</organism>
<dbReference type="InterPro" id="IPR036388">
    <property type="entry name" value="WH-like_DNA-bd_sf"/>
</dbReference>
<evidence type="ECO:0000313" key="7">
    <source>
        <dbReference type="EMBL" id="MDN4474182.1"/>
    </source>
</evidence>
<name>A0ABT8G4X0_9MICO</name>
<dbReference type="Proteomes" id="UP001172738">
    <property type="component" value="Unassembled WGS sequence"/>
</dbReference>
<proteinExistence type="inferred from homology"/>
<dbReference type="PANTHER" id="PTHR43133:SF66">
    <property type="entry name" value="ECF RNA POLYMERASE SIGMA FACTOR SIGK"/>
    <property type="match status" value="1"/>
</dbReference>
<evidence type="ECO:0000256" key="1">
    <source>
        <dbReference type="ARBA" id="ARBA00010641"/>
    </source>
</evidence>
<evidence type="ECO:0000259" key="5">
    <source>
        <dbReference type="Pfam" id="PF04542"/>
    </source>
</evidence>
<keyword evidence="2" id="KW-0805">Transcription regulation</keyword>
<keyword evidence="8" id="KW-1185">Reference proteome</keyword>
<dbReference type="SUPFAM" id="SSF88659">
    <property type="entry name" value="Sigma3 and sigma4 domains of RNA polymerase sigma factors"/>
    <property type="match status" value="1"/>
</dbReference>
<evidence type="ECO:0000256" key="4">
    <source>
        <dbReference type="ARBA" id="ARBA00023163"/>
    </source>
</evidence>
<dbReference type="PANTHER" id="PTHR43133">
    <property type="entry name" value="RNA POLYMERASE ECF-TYPE SIGMA FACTO"/>
    <property type="match status" value="1"/>
</dbReference>
<dbReference type="InterPro" id="IPR013324">
    <property type="entry name" value="RNA_pol_sigma_r3/r4-like"/>
</dbReference>
<dbReference type="SUPFAM" id="SSF88946">
    <property type="entry name" value="Sigma2 domain of RNA polymerase sigma factors"/>
    <property type="match status" value="1"/>
</dbReference>
<evidence type="ECO:0000259" key="6">
    <source>
        <dbReference type="Pfam" id="PF08281"/>
    </source>
</evidence>
<accession>A0ABT8G4X0</accession>
<dbReference type="InterPro" id="IPR013249">
    <property type="entry name" value="RNA_pol_sigma70_r4_t2"/>
</dbReference>
<comment type="caution">
    <text evidence="7">The sequence shown here is derived from an EMBL/GenBank/DDBJ whole genome shotgun (WGS) entry which is preliminary data.</text>
</comment>
<dbReference type="NCBIfam" id="TIGR02937">
    <property type="entry name" value="sigma70-ECF"/>
    <property type="match status" value="1"/>
</dbReference>
<keyword evidence="4" id="KW-0804">Transcription</keyword>
<comment type="similarity">
    <text evidence="1">Belongs to the sigma-70 factor family. ECF subfamily.</text>
</comment>